<proteinExistence type="predicted"/>
<reference evidence="1" key="1">
    <citation type="journal article" date="2021" name="Proc. Natl. Acad. Sci. U.S.A.">
        <title>A Catalog of Tens of Thousands of Viruses from Human Metagenomes Reveals Hidden Associations with Chronic Diseases.</title>
        <authorList>
            <person name="Tisza M.J."/>
            <person name="Buck C.B."/>
        </authorList>
    </citation>
    <scope>NUCLEOTIDE SEQUENCE</scope>
    <source>
        <strain evidence="1">Ctf8W5</strain>
    </source>
</reference>
<name>A0A8S5Q7N9_9CAUD</name>
<organism evidence="1">
    <name type="scientific">Siphoviridae sp. ctf8W5</name>
    <dbReference type="NCBI Taxonomy" id="2825595"/>
    <lineage>
        <taxon>Viruses</taxon>
        <taxon>Duplodnaviria</taxon>
        <taxon>Heunggongvirae</taxon>
        <taxon>Uroviricota</taxon>
        <taxon>Caudoviricetes</taxon>
    </lineage>
</organism>
<evidence type="ECO:0000313" key="1">
    <source>
        <dbReference type="EMBL" id="DAE14962.1"/>
    </source>
</evidence>
<sequence length="29" mass="3434">MNSNIIELLTRLITARRIVSMSYAYLFFP</sequence>
<dbReference type="EMBL" id="BK015597">
    <property type="protein sequence ID" value="DAE14962.1"/>
    <property type="molecule type" value="Genomic_DNA"/>
</dbReference>
<protein>
    <submittedName>
        <fullName evidence="1">Uncharacterized protein</fullName>
    </submittedName>
</protein>
<accession>A0A8S5Q7N9</accession>